<dbReference type="SUPFAM" id="SSF49785">
    <property type="entry name" value="Galactose-binding domain-like"/>
    <property type="match status" value="1"/>
</dbReference>
<evidence type="ECO:0000313" key="2">
    <source>
        <dbReference type="EMBL" id="RHD78107.1"/>
    </source>
</evidence>
<dbReference type="Gene3D" id="2.60.120.260">
    <property type="entry name" value="Galactose-binding domain-like"/>
    <property type="match status" value="1"/>
</dbReference>
<reference evidence="2 3" key="1">
    <citation type="submission" date="2018-08" db="EMBL/GenBank/DDBJ databases">
        <title>A genome reference for cultivated species of the human gut microbiota.</title>
        <authorList>
            <person name="Zou Y."/>
            <person name="Xue W."/>
            <person name="Luo G."/>
        </authorList>
    </citation>
    <scope>NUCLEOTIDE SEQUENCE [LARGE SCALE GENOMIC DNA]</scope>
    <source>
        <strain evidence="2 3">AM30-4</strain>
    </source>
</reference>
<dbReference type="Pfam" id="PF08530">
    <property type="entry name" value="PepX_C"/>
    <property type="match status" value="1"/>
</dbReference>
<protein>
    <recommendedName>
        <fullName evidence="1">Xaa-Pro dipeptidyl-peptidase C-terminal domain-containing protein</fullName>
    </recommendedName>
</protein>
<evidence type="ECO:0000259" key="1">
    <source>
        <dbReference type="Pfam" id="PF08530"/>
    </source>
</evidence>
<sequence length="47" mass="5323">MAVPGPFDQTEIEKREDVLVYTTPVLHTAVEVTGMVELKLYVSFKQL</sequence>
<proteinExistence type="predicted"/>
<accession>A0A3R6EX35</accession>
<dbReference type="Proteomes" id="UP000284660">
    <property type="component" value="Unassembled WGS sequence"/>
</dbReference>
<dbReference type="GO" id="GO:0008239">
    <property type="term" value="F:dipeptidyl-peptidase activity"/>
    <property type="evidence" value="ECO:0007669"/>
    <property type="project" value="InterPro"/>
</dbReference>
<gene>
    <name evidence="2" type="ORF">DW782_02110</name>
</gene>
<evidence type="ECO:0000313" key="3">
    <source>
        <dbReference type="Proteomes" id="UP000284660"/>
    </source>
</evidence>
<dbReference type="AlphaFoldDB" id="A0A3R6EX35"/>
<dbReference type="RefSeq" id="WP_083785420.1">
    <property type="nucleotide sequence ID" value="NZ_CACRUW010000020.1"/>
</dbReference>
<name>A0A3R6EX35_PARDI</name>
<comment type="caution">
    <text evidence="2">The sequence shown here is derived from an EMBL/GenBank/DDBJ whole genome shotgun (WGS) entry which is preliminary data.</text>
</comment>
<feature type="domain" description="Xaa-Pro dipeptidyl-peptidase C-terminal" evidence="1">
    <location>
        <begin position="11"/>
        <end position="46"/>
    </location>
</feature>
<dbReference type="InterPro" id="IPR008979">
    <property type="entry name" value="Galactose-bd-like_sf"/>
</dbReference>
<organism evidence="2 3">
    <name type="scientific">Parabacteroides distasonis</name>
    <dbReference type="NCBI Taxonomy" id="823"/>
    <lineage>
        <taxon>Bacteria</taxon>
        <taxon>Pseudomonadati</taxon>
        <taxon>Bacteroidota</taxon>
        <taxon>Bacteroidia</taxon>
        <taxon>Bacteroidales</taxon>
        <taxon>Tannerellaceae</taxon>
        <taxon>Parabacteroides</taxon>
    </lineage>
</organism>
<dbReference type="InterPro" id="IPR013736">
    <property type="entry name" value="Xaa-Pro_dipept_C"/>
</dbReference>
<dbReference type="EMBL" id="QSJN01000001">
    <property type="protein sequence ID" value="RHD78107.1"/>
    <property type="molecule type" value="Genomic_DNA"/>
</dbReference>